<organism evidence="3 4">
    <name type="scientific">Macrolepiota fuliginosa MF-IS2</name>
    <dbReference type="NCBI Taxonomy" id="1400762"/>
    <lineage>
        <taxon>Eukaryota</taxon>
        <taxon>Fungi</taxon>
        <taxon>Dikarya</taxon>
        <taxon>Basidiomycota</taxon>
        <taxon>Agaricomycotina</taxon>
        <taxon>Agaricomycetes</taxon>
        <taxon>Agaricomycetidae</taxon>
        <taxon>Agaricales</taxon>
        <taxon>Agaricineae</taxon>
        <taxon>Agaricaceae</taxon>
        <taxon>Macrolepiota</taxon>
    </lineage>
</organism>
<feature type="domain" description="Nephrocystin 3-like N-terminal" evidence="2">
    <location>
        <begin position="65"/>
        <end position="228"/>
    </location>
</feature>
<dbReference type="PANTHER" id="PTHR10039">
    <property type="entry name" value="AMELOGENIN"/>
    <property type="match status" value="1"/>
</dbReference>
<dbReference type="Proteomes" id="UP000807342">
    <property type="component" value="Unassembled WGS sequence"/>
</dbReference>
<dbReference type="InterPro" id="IPR027417">
    <property type="entry name" value="P-loop_NTPase"/>
</dbReference>
<evidence type="ECO:0000259" key="2">
    <source>
        <dbReference type="Pfam" id="PF24883"/>
    </source>
</evidence>
<protein>
    <recommendedName>
        <fullName evidence="2">Nephrocystin 3-like N-terminal domain-containing protein</fullName>
    </recommendedName>
</protein>
<dbReference type="EMBL" id="MU151678">
    <property type="protein sequence ID" value="KAF9442217.1"/>
    <property type="molecule type" value="Genomic_DNA"/>
</dbReference>
<accession>A0A9P5X0W0</accession>
<dbReference type="AlphaFoldDB" id="A0A9P5X0W0"/>
<comment type="caution">
    <text evidence="3">The sequence shown here is derived from an EMBL/GenBank/DDBJ whole genome shotgun (WGS) entry which is preliminary data.</text>
</comment>
<dbReference type="Gene3D" id="3.40.50.300">
    <property type="entry name" value="P-loop containing nucleotide triphosphate hydrolases"/>
    <property type="match status" value="1"/>
</dbReference>
<keyword evidence="4" id="KW-1185">Reference proteome</keyword>
<evidence type="ECO:0000313" key="3">
    <source>
        <dbReference type="EMBL" id="KAF9442217.1"/>
    </source>
</evidence>
<gene>
    <name evidence="3" type="ORF">P691DRAFT_681947</name>
</gene>
<dbReference type="OrthoDB" id="4760524at2759"/>
<dbReference type="SUPFAM" id="SSF52540">
    <property type="entry name" value="P-loop containing nucleoside triphosphate hydrolases"/>
    <property type="match status" value="1"/>
</dbReference>
<dbReference type="InterPro" id="IPR056884">
    <property type="entry name" value="NPHP3-like_N"/>
</dbReference>
<dbReference type="Pfam" id="PF24883">
    <property type="entry name" value="NPHP3_N"/>
    <property type="match status" value="1"/>
</dbReference>
<evidence type="ECO:0000256" key="1">
    <source>
        <dbReference type="ARBA" id="ARBA00022737"/>
    </source>
</evidence>
<keyword evidence="1" id="KW-0677">Repeat</keyword>
<feature type="non-terminal residue" evidence="3">
    <location>
        <position position="1"/>
    </location>
</feature>
<evidence type="ECO:0000313" key="4">
    <source>
        <dbReference type="Proteomes" id="UP000807342"/>
    </source>
</evidence>
<sequence>TSSVFTRAHHFTIGALIAITQNIDSGVTVLQQLREKAGPAAMYDSSARAYPPRCHPGTRKRLRSHINRWGAGHGSNRRMLWVLGPAAVGKSAIAQATAEEFDEMERFGASFFFSKPNHISDPDWVIPTLVYQLATKHRQHKHIITQRLVDDPLILEKNRQVQFRKLMIEPFRILMTEYPDAVREPLLIILDGLDECQDKEAQVEFINLISTHVRQVDKFPLLWMICSRPEWHLQTALSNVDFEVVCERQELKVRDPEAQADVRHLLGVGFDKIREKYRDRLHNDWPDKDHLLQIATAASGHLGFASFILRFIGDNQYSDPDSQLNICVKFLSGGGIIGTMNPLHALDLLYRQILSDVPVITLPTTMRILGFFLFHHPNRFPADDDAKFLNVDQTTFRRSLQNLHSVIHVPPAEESDKTPLRIYHASFYDFLKDPNRSGKFCLNRQAVDYDFTLQCLYWIENHGMRATTTSPVPTNRPGAPMRFTRDLVEFSGRMRGVLVIGCPTTSSTALRASNLVA</sequence>
<name>A0A9P5X0W0_9AGAR</name>
<reference evidence="3" key="1">
    <citation type="submission" date="2020-11" db="EMBL/GenBank/DDBJ databases">
        <authorList>
            <consortium name="DOE Joint Genome Institute"/>
            <person name="Ahrendt S."/>
            <person name="Riley R."/>
            <person name="Andreopoulos W."/>
            <person name="Labutti K."/>
            <person name="Pangilinan J."/>
            <person name="Ruiz-Duenas F.J."/>
            <person name="Barrasa J.M."/>
            <person name="Sanchez-Garcia M."/>
            <person name="Camarero S."/>
            <person name="Miyauchi S."/>
            <person name="Serrano A."/>
            <person name="Linde D."/>
            <person name="Babiker R."/>
            <person name="Drula E."/>
            <person name="Ayuso-Fernandez I."/>
            <person name="Pacheco R."/>
            <person name="Padilla G."/>
            <person name="Ferreira P."/>
            <person name="Barriuso J."/>
            <person name="Kellner H."/>
            <person name="Castanera R."/>
            <person name="Alfaro M."/>
            <person name="Ramirez L."/>
            <person name="Pisabarro A.G."/>
            <person name="Kuo A."/>
            <person name="Tritt A."/>
            <person name="Lipzen A."/>
            <person name="He G."/>
            <person name="Yan M."/>
            <person name="Ng V."/>
            <person name="Cullen D."/>
            <person name="Martin F."/>
            <person name="Rosso M.-N."/>
            <person name="Henrissat B."/>
            <person name="Hibbett D."/>
            <person name="Martinez A.T."/>
            <person name="Grigoriev I.V."/>
        </authorList>
    </citation>
    <scope>NUCLEOTIDE SEQUENCE</scope>
    <source>
        <strain evidence="3">MF-IS2</strain>
    </source>
</reference>
<proteinExistence type="predicted"/>